<feature type="domain" description="Response regulatory" evidence="2">
    <location>
        <begin position="2"/>
        <end position="116"/>
    </location>
</feature>
<evidence type="ECO:0000259" key="2">
    <source>
        <dbReference type="PROSITE" id="PS50110"/>
    </source>
</evidence>
<proteinExistence type="predicted"/>
<protein>
    <recommendedName>
        <fullName evidence="2">Response regulatory domain-containing protein</fullName>
    </recommendedName>
</protein>
<dbReference type="GO" id="GO:0000160">
    <property type="term" value="P:phosphorelay signal transduction system"/>
    <property type="evidence" value="ECO:0007669"/>
    <property type="project" value="InterPro"/>
</dbReference>
<evidence type="ECO:0000313" key="4">
    <source>
        <dbReference type="Proteomes" id="UP000748332"/>
    </source>
</evidence>
<dbReference type="AlphaFoldDB" id="A0A955KVL3"/>
<dbReference type="EMBL" id="JAGQLM010000062">
    <property type="protein sequence ID" value="MCA9375004.1"/>
    <property type="molecule type" value="Genomic_DNA"/>
</dbReference>
<reference evidence="3" key="1">
    <citation type="submission" date="2020-04" db="EMBL/GenBank/DDBJ databases">
        <authorList>
            <person name="Zhang T."/>
        </authorList>
    </citation>
    <scope>NUCLEOTIDE SEQUENCE</scope>
    <source>
        <strain evidence="3">HKST-UBA16</strain>
    </source>
</reference>
<evidence type="ECO:0000256" key="1">
    <source>
        <dbReference type="PROSITE-ProRule" id="PRU00169"/>
    </source>
</evidence>
<dbReference type="Gene3D" id="3.40.50.2300">
    <property type="match status" value="1"/>
</dbReference>
<dbReference type="PROSITE" id="PS50110">
    <property type="entry name" value="RESPONSE_REGULATORY"/>
    <property type="match status" value="1"/>
</dbReference>
<gene>
    <name evidence="3" type="ORF">KC622_01595</name>
</gene>
<accession>A0A955KVL3</accession>
<dbReference type="InterPro" id="IPR001789">
    <property type="entry name" value="Sig_transdc_resp-reg_receiver"/>
</dbReference>
<dbReference type="Proteomes" id="UP000748332">
    <property type="component" value="Unassembled WGS sequence"/>
</dbReference>
<dbReference type="SUPFAM" id="SSF52172">
    <property type="entry name" value="CheY-like"/>
    <property type="match status" value="1"/>
</dbReference>
<evidence type="ECO:0000313" key="3">
    <source>
        <dbReference type="EMBL" id="MCA9375004.1"/>
    </source>
</evidence>
<comment type="caution">
    <text evidence="1">Lacks conserved residue(s) required for the propagation of feature annotation.</text>
</comment>
<sequence length="139" mass="16063">MNIAIIEKSRAISHILLNSLKAYGFVPHEVSVRDIIRREANPSSFEIIIMNISIEEISIPRIIEQFRNDNPKLYFFGINSAGNWEDKVNFLNYGGDDVMSYPFPIGELIARIQALTRRTTQTIPLKYRVKQLEVDPIKR</sequence>
<dbReference type="InterPro" id="IPR011006">
    <property type="entry name" value="CheY-like_superfamily"/>
</dbReference>
<name>A0A955KVL3_9BACT</name>
<reference evidence="3" key="2">
    <citation type="journal article" date="2021" name="Microbiome">
        <title>Successional dynamics and alternative stable states in a saline activated sludge microbial community over 9 years.</title>
        <authorList>
            <person name="Wang Y."/>
            <person name="Ye J."/>
            <person name="Ju F."/>
            <person name="Liu L."/>
            <person name="Boyd J.A."/>
            <person name="Deng Y."/>
            <person name="Parks D.H."/>
            <person name="Jiang X."/>
            <person name="Yin X."/>
            <person name="Woodcroft B.J."/>
            <person name="Tyson G.W."/>
            <person name="Hugenholtz P."/>
            <person name="Polz M.F."/>
            <person name="Zhang T."/>
        </authorList>
    </citation>
    <scope>NUCLEOTIDE SEQUENCE</scope>
    <source>
        <strain evidence="3">HKST-UBA16</strain>
    </source>
</reference>
<organism evidence="3 4">
    <name type="scientific">Candidatus Dojkabacteria bacterium</name>
    <dbReference type="NCBI Taxonomy" id="2099670"/>
    <lineage>
        <taxon>Bacteria</taxon>
        <taxon>Candidatus Dojkabacteria</taxon>
    </lineage>
</organism>
<comment type="caution">
    <text evidence="3">The sequence shown here is derived from an EMBL/GenBank/DDBJ whole genome shotgun (WGS) entry which is preliminary data.</text>
</comment>